<name>A0AAD4GUF6_ASPNN</name>
<proteinExistence type="predicted"/>
<dbReference type="AlphaFoldDB" id="A0AAD4GUF6"/>
<sequence>MIKLICMLFIARHKRETILLTIGDAISSFLEHPDPTTKGRCAMSSWRVEKGQHPWKQAGRWASRHESAKLLHLEPPPSEYPESLPTRGRRLGAVESTHWAATMLL</sequence>
<dbReference type="EMBL" id="VCAU01000047">
    <property type="protein sequence ID" value="KAF9888433.1"/>
    <property type="molecule type" value="Genomic_DNA"/>
</dbReference>
<keyword evidence="2" id="KW-1185">Reference proteome</keyword>
<accession>A0AAD4GUF6</accession>
<comment type="caution">
    <text evidence="1">The sequence shown here is derived from an EMBL/GenBank/DDBJ whole genome shotgun (WGS) entry which is preliminary data.</text>
</comment>
<protein>
    <submittedName>
        <fullName evidence="1">Uncharacterized protein</fullName>
    </submittedName>
</protein>
<evidence type="ECO:0000313" key="2">
    <source>
        <dbReference type="Proteomes" id="UP001194746"/>
    </source>
</evidence>
<dbReference type="Proteomes" id="UP001194746">
    <property type="component" value="Unassembled WGS sequence"/>
</dbReference>
<evidence type="ECO:0000313" key="1">
    <source>
        <dbReference type="EMBL" id="KAF9888433.1"/>
    </source>
</evidence>
<organism evidence="1 2">
    <name type="scientific">Aspergillus nanangensis</name>
    <dbReference type="NCBI Taxonomy" id="2582783"/>
    <lineage>
        <taxon>Eukaryota</taxon>
        <taxon>Fungi</taxon>
        <taxon>Dikarya</taxon>
        <taxon>Ascomycota</taxon>
        <taxon>Pezizomycotina</taxon>
        <taxon>Eurotiomycetes</taxon>
        <taxon>Eurotiomycetidae</taxon>
        <taxon>Eurotiales</taxon>
        <taxon>Aspergillaceae</taxon>
        <taxon>Aspergillus</taxon>
        <taxon>Aspergillus subgen. Circumdati</taxon>
    </lineage>
</organism>
<gene>
    <name evidence="1" type="ORF">FE257_008711</name>
</gene>
<reference evidence="1" key="1">
    <citation type="journal article" date="2019" name="Beilstein J. Org. Chem.">
        <title>Nanangenines: drimane sesquiterpenoids as the dominant metabolite cohort of a novel Australian fungus, Aspergillus nanangensis.</title>
        <authorList>
            <person name="Lacey H.J."/>
            <person name="Gilchrist C.L.M."/>
            <person name="Crombie A."/>
            <person name="Kalaitzis J.A."/>
            <person name="Vuong D."/>
            <person name="Rutledge P.J."/>
            <person name="Turner P."/>
            <person name="Pitt J.I."/>
            <person name="Lacey E."/>
            <person name="Chooi Y.H."/>
            <person name="Piggott A.M."/>
        </authorList>
    </citation>
    <scope>NUCLEOTIDE SEQUENCE</scope>
    <source>
        <strain evidence="1">MST-FP2251</strain>
    </source>
</reference>
<reference evidence="1" key="2">
    <citation type="submission" date="2020-02" db="EMBL/GenBank/DDBJ databases">
        <authorList>
            <person name="Gilchrist C.L.M."/>
            <person name="Chooi Y.-H."/>
        </authorList>
    </citation>
    <scope>NUCLEOTIDE SEQUENCE</scope>
    <source>
        <strain evidence="1">MST-FP2251</strain>
    </source>
</reference>